<protein>
    <submittedName>
        <fullName evidence="2">Uncharacterized protein</fullName>
    </submittedName>
</protein>
<feature type="compositionally biased region" description="Basic residues" evidence="1">
    <location>
        <begin position="84"/>
        <end position="94"/>
    </location>
</feature>
<dbReference type="AlphaFoldDB" id="A0A8H7IZZ2"/>
<keyword evidence="3" id="KW-1185">Reference proteome</keyword>
<dbReference type="Proteomes" id="UP000651452">
    <property type="component" value="Unassembled WGS sequence"/>
</dbReference>
<reference evidence="2" key="1">
    <citation type="submission" date="2018-12" db="EMBL/GenBank/DDBJ databases">
        <authorList>
            <person name="Syme R.A."/>
            <person name="Farfan-Caceres L."/>
            <person name="Lichtenzveig J."/>
        </authorList>
    </citation>
    <scope>NUCLEOTIDE SEQUENCE</scope>
    <source>
        <strain evidence="2">Al4</strain>
    </source>
</reference>
<accession>A0A8H7IZZ2</accession>
<name>A0A8H7IZZ2_9PLEO</name>
<evidence type="ECO:0000313" key="3">
    <source>
        <dbReference type="Proteomes" id="UP000651452"/>
    </source>
</evidence>
<feature type="region of interest" description="Disordered" evidence="1">
    <location>
        <begin position="74"/>
        <end position="94"/>
    </location>
</feature>
<comment type="caution">
    <text evidence="2">The sequence shown here is derived from an EMBL/GenBank/DDBJ whole genome shotgun (WGS) entry which is preliminary data.</text>
</comment>
<evidence type="ECO:0000313" key="2">
    <source>
        <dbReference type="EMBL" id="KAF9694621.1"/>
    </source>
</evidence>
<feature type="compositionally biased region" description="Low complexity" evidence="1">
    <location>
        <begin position="25"/>
        <end position="38"/>
    </location>
</feature>
<reference evidence="2" key="2">
    <citation type="submission" date="2020-09" db="EMBL/GenBank/DDBJ databases">
        <title>Reference genome assembly for Australian Ascochyta lentis isolate Al4.</title>
        <authorList>
            <person name="Lee R.C."/>
            <person name="Farfan-Caceres L.M."/>
            <person name="Debler J.W."/>
            <person name="Williams A.H."/>
            <person name="Henares B.M."/>
        </authorList>
    </citation>
    <scope>NUCLEOTIDE SEQUENCE</scope>
    <source>
        <strain evidence="2">Al4</strain>
    </source>
</reference>
<organism evidence="2 3">
    <name type="scientific">Ascochyta lentis</name>
    <dbReference type="NCBI Taxonomy" id="205686"/>
    <lineage>
        <taxon>Eukaryota</taxon>
        <taxon>Fungi</taxon>
        <taxon>Dikarya</taxon>
        <taxon>Ascomycota</taxon>
        <taxon>Pezizomycotina</taxon>
        <taxon>Dothideomycetes</taxon>
        <taxon>Pleosporomycetidae</taxon>
        <taxon>Pleosporales</taxon>
        <taxon>Pleosporineae</taxon>
        <taxon>Didymellaceae</taxon>
        <taxon>Ascochyta</taxon>
    </lineage>
</organism>
<sequence>MGPRTQRVNPHLTDTNAKGRGHRLAGGLPPAQPPATLSLPPPTTPTTPTIKPFWLPLAVGTPVTSKHRLLAIKRIQSAPSQDKRHLRRRQVRGN</sequence>
<proteinExistence type="predicted"/>
<gene>
    <name evidence="2" type="ORF">EKO04_007572</name>
</gene>
<evidence type="ECO:0000256" key="1">
    <source>
        <dbReference type="SAM" id="MobiDB-lite"/>
    </source>
</evidence>
<feature type="compositionally biased region" description="Polar residues" evidence="1">
    <location>
        <begin position="1"/>
        <end position="16"/>
    </location>
</feature>
<feature type="region of interest" description="Disordered" evidence="1">
    <location>
        <begin position="1"/>
        <end position="49"/>
    </location>
</feature>
<dbReference type="EMBL" id="RZGK01000013">
    <property type="protein sequence ID" value="KAF9694621.1"/>
    <property type="molecule type" value="Genomic_DNA"/>
</dbReference>